<evidence type="ECO:0000256" key="1">
    <source>
        <dbReference type="ARBA" id="ARBA00006484"/>
    </source>
</evidence>
<feature type="chain" id="PRO_5002243107" description="Short chain dehydrogenase/reductase" evidence="4">
    <location>
        <begin position="20"/>
        <end position="301"/>
    </location>
</feature>
<name>A0A0D2H7V1_9EURO</name>
<dbReference type="HOGENOM" id="CLU_010194_2_3_1"/>
<keyword evidence="3" id="KW-0560">Oxidoreductase</keyword>
<dbReference type="PANTHER" id="PTHR43008:SF7">
    <property type="entry name" value="SHORT CHAIN DEHYDROGENASE_REDUCTASE (AFU_ORTHOLOGUE AFUA_2G00830)"/>
    <property type="match status" value="1"/>
</dbReference>
<dbReference type="PRINTS" id="PR00081">
    <property type="entry name" value="GDHRDH"/>
</dbReference>
<dbReference type="AlphaFoldDB" id="A0A0D2H7V1"/>
<evidence type="ECO:0000256" key="2">
    <source>
        <dbReference type="ARBA" id="ARBA00022857"/>
    </source>
</evidence>
<dbReference type="GO" id="GO:0016616">
    <property type="term" value="F:oxidoreductase activity, acting on the CH-OH group of donors, NAD or NADP as acceptor"/>
    <property type="evidence" value="ECO:0007669"/>
    <property type="project" value="UniProtKB-ARBA"/>
</dbReference>
<dbReference type="OrthoDB" id="5307821at2759"/>
<dbReference type="PROSITE" id="PS00061">
    <property type="entry name" value="ADH_SHORT"/>
    <property type="match status" value="1"/>
</dbReference>
<dbReference type="Pfam" id="PF00106">
    <property type="entry name" value="adh_short"/>
    <property type="match status" value="1"/>
</dbReference>
<evidence type="ECO:0008006" key="7">
    <source>
        <dbReference type="Google" id="ProtNLM"/>
    </source>
</evidence>
<organism evidence="5 6">
    <name type="scientific">Fonsecaea pedrosoi CBS 271.37</name>
    <dbReference type="NCBI Taxonomy" id="1442368"/>
    <lineage>
        <taxon>Eukaryota</taxon>
        <taxon>Fungi</taxon>
        <taxon>Dikarya</taxon>
        <taxon>Ascomycota</taxon>
        <taxon>Pezizomycotina</taxon>
        <taxon>Eurotiomycetes</taxon>
        <taxon>Chaetothyriomycetidae</taxon>
        <taxon>Chaetothyriales</taxon>
        <taxon>Herpotrichiellaceae</taxon>
        <taxon>Fonsecaea</taxon>
    </lineage>
</organism>
<dbReference type="GO" id="GO:0050664">
    <property type="term" value="F:oxidoreductase activity, acting on NAD(P)H, oxygen as acceptor"/>
    <property type="evidence" value="ECO:0007669"/>
    <property type="project" value="TreeGrafter"/>
</dbReference>
<gene>
    <name evidence="5" type="ORF">Z517_07365</name>
</gene>
<keyword evidence="2" id="KW-0521">NADP</keyword>
<dbReference type="EMBL" id="KN846972">
    <property type="protein sequence ID" value="KIW80749.1"/>
    <property type="molecule type" value="Genomic_DNA"/>
</dbReference>
<comment type="similarity">
    <text evidence="1">Belongs to the short-chain dehydrogenases/reductases (SDR) family.</text>
</comment>
<evidence type="ECO:0000313" key="6">
    <source>
        <dbReference type="Proteomes" id="UP000053029"/>
    </source>
</evidence>
<dbReference type="GeneID" id="25306855"/>
<dbReference type="Proteomes" id="UP000053029">
    <property type="component" value="Unassembled WGS sequence"/>
</dbReference>
<evidence type="ECO:0000313" key="5">
    <source>
        <dbReference type="EMBL" id="KIW80749.1"/>
    </source>
</evidence>
<dbReference type="CDD" id="cd05233">
    <property type="entry name" value="SDR_c"/>
    <property type="match status" value="1"/>
</dbReference>
<dbReference type="SUPFAM" id="SSF51735">
    <property type="entry name" value="NAD(P)-binding Rossmann-fold domains"/>
    <property type="match status" value="1"/>
</dbReference>
<sequence length="301" mass="32489">MASIFRSGALALISGGASGVGFAFAQHCRRSGMHLALLDVNATSLQAASSALQAIDNKLLTLTYEIDVSDLSAWDAVKADLVGKFQTIDFLMLNAGIGIRTTKPWVDAEYFHKTLAVNFFGMVHGLTTFLPLVLKTTGPSAVVLTGSKQGITNPPGNPAYNASKSAVKTMTEQLAHDLRTPSSSIYAPHVSAHLLVPGWTFTGLSGNVGPVPDEEALKTKPRGAWLPSQVAEYGVKKIEQGRFYIICPDTDVDEALDNARMTWAVGDITEGRSALSRWDDKIKDEAADWIKTEADRRRRGQ</sequence>
<dbReference type="STRING" id="1442368.A0A0D2H7V1"/>
<dbReference type="InterPro" id="IPR002347">
    <property type="entry name" value="SDR_fam"/>
</dbReference>
<dbReference type="VEuPathDB" id="FungiDB:Z517_07365"/>
<evidence type="ECO:0000256" key="3">
    <source>
        <dbReference type="ARBA" id="ARBA00023002"/>
    </source>
</evidence>
<dbReference type="RefSeq" id="XP_013284557.1">
    <property type="nucleotide sequence ID" value="XM_013429103.1"/>
</dbReference>
<reference evidence="5 6" key="1">
    <citation type="submission" date="2015-01" db="EMBL/GenBank/DDBJ databases">
        <title>The Genome Sequence of Fonsecaea pedrosoi CBS 271.37.</title>
        <authorList>
            <consortium name="The Broad Institute Genomics Platform"/>
            <person name="Cuomo C."/>
            <person name="de Hoog S."/>
            <person name="Gorbushina A."/>
            <person name="Stielow B."/>
            <person name="Teixiera M."/>
            <person name="Abouelleil A."/>
            <person name="Chapman S.B."/>
            <person name="Priest M."/>
            <person name="Young S.K."/>
            <person name="Wortman J."/>
            <person name="Nusbaum C."/>
            <person name="Birren B."/>
        </authorList>
    </citation>
    <scope>NUCLEOTIDE SEQUENCE [LARGE SCALE GENOMIC DNA]</scope>
    <source>
        <strain evidence="5 6">CBS 271.37</strain>
    </source>
</reference>
<dbReference type="Gene3D" id="3.40.50.720">
    <property type="entry name" value="NAD(P)-binding Rossmann-like Domain"/>
    <property type="match status" value="1"/>
</dbReference>
<keyword evidence="4" id="KW-0732">Signal</keyword>
<proteinExistence type="inferred from homology"/>
<keyword evidence="6" id="KW-1185">Reference proteome</keyword>
<dbReference type="InterPro" id="IPR020904">
    <property type="entry name" value="Sc_DH/Rdtase_CS"/>
</dbReference>
<evidence type="ECO:0000256" key="4">
    <source>
        <dbReference type="SAM" id="SignalP"/>
    </source>
</evidence>
<dbReference type="InterPro" id="IPR036291">
    <property type="entry name" value="NAD(P)-bd_dom_sf"/>
</dbReference>
<dbReference type="PANTHER" id="PTHR43008">
    <property type="entry name" value="BENZIL REDUCTASE"/>
    <property type="match status" value="1"/>
</dbReference>
<protein>
    <recommendedName>
        <fullName evidence="7">Short chain dehydrogenase/reductase</fullName>
    </recommendedName>
</protein>
<feature type="signal peptide" evidence="4">
    <location>
        <begin position="1"/>
        <end position="19"/>
    </location>
</feature>
<accession>A0A0D2H7V1</accession>